<dbReference type="Proteomes" id="UP001139971">
    <property type="component" value="Unassembled WGS sequence"/>
</dbReference>
<evidence type="ECO:0000313" key="2">
    <source>
        <dbReference type="Proteomes" id="UP001139971"/>
    </source>
</evidence>
<protein>
    <submittedName>
        <fullName evidence="1">Uncharacterized protein</fullName>
    </submittedName>
</protein>
<dbReference type="EMBL" id="JAOVZO020000017">
    <property type="protein sequence ID" value="MDC8013371.1"/>
    <property type="molecule type" value="Genomic_DNA"/>
</dbReference>
<reference evidence="1" key="1">
    <citation type="submission" date="2023-02" db="EMBL/GenBank/DDBJ databases">
        <title>Tahibacter soli sp. nov. isolated from soil.</title>
        <authorList>
            <person name="Baek J.H."/>
            <person name="Lee J.K."/>
            <person name="Choi D.G."/>
            <person name="Jeon C.O."/>
        </authorList>
    </citation>
    <scope>NUCLEOTIDE SEQUENCE</scope>
    <source>
        <strain evidence="1">BL</strain>
    </source>
</reference>
<comment type="caution">
    <text evidence="1">The sequence shown here is derived from an EMBL/GenBank/DDBJ whole genome shotgun (WGS) entry which is preliminary data.</text>
</comment>
<gene>
    <name evidence="1" type="ORF">OD750_012575</name>
</gene>
<evidence type="ECO:0000313" key="1">
    <source>
        <dbReference type="EMBL" id="MDC8013371.1"/>
    </source>
</evidence>
<dbReference type="AlphaFoldDB" id="A0A9X3YJA0"/>
<keyword evidence="2" id="KW-1185">Reference proteome</keyword>
<sequence>MGRRAQHRNRALAGDIGDFSPHWSGAAFSSFVWESLDAAGRHVTFSAFVNTASGSRVGLWRAGSSAGPQPVAILGDTGAYSPGGGLTWTDLYERTILAGGDIALIARTSDGQVALWLPSEGRAPERLLATGQAVGVPTASGTAQAAIATIATSGGAIAARSGSGADTWAGADGSVLLRVTTTPSYDTLWIAAKARDRIFQDGFKD</sequence>
<organism evidence="1 2">
    <name type="scientific">Tahibacter soli</name>
    <dbReference type="NCBI Taxonomy" id="2983605"/>
    <lineage>
        <taxon>Bacteria</taxon>
        <taxon>Pseudomonadati</taxon>
        <taxon>Pseudomonadota</taxon>
        <taxon>Gammaproteobacteria</taxon>
        <taxon>Lysobacterales</taxon>
        <taxon>Rhodanobacteraceae</taxon>
        <taxon>Tahibacter</taxon>
    </lineage>
</organism>
<name>A0A9X3YJA0_9GAMM</name>
<accession>A0A9X3YJA0</accession>
<proteinExistence type="predicted"/>
<dbReference type="RefSeq" id="WP_263545580.1">
    <property type="nucleotide sequence ID" value="NZ_JAOVZO020000017.1"/>
</dbReference>